<dbReference type="EMBL" id="CAKMMW010000010">
    <property type="protein sequence ID" value="CAH1211016.1"/>
    <property type="molecule type" value="Genomic_DNA"/>
</dbReference>
<keyword evidence="2" id="KW-1185">Reference proteome</keyword>
<sequence>MMNGGSAIRKTQMNRLKDGRVAAAFVKQVVVDPLII</sequence>
<evidence type="ECO:0000313" key="2">
    <source>
        <dbReference type="Proteomes" id="UP000838821"/>
    </source>
</evidence>
<dbReference type="Proteomes" id="UP000838821">
    <property type="component" value="Unassembled WGS sequence"/>
</dbReference>
<organism evidence="1 2">
    <name type="scientific">Paenibacillus allorhizoplanae</name>
    <dbReference type="NCBI Taxonomy" id="2905648"/>
    <lineage>
        <taxon>Bacteria</taxon>
        <taxon>Bacillati</taxon>
        <taxon>Bacillota</taxon>
        <taxon>Bacilli</taxon>
        <taxon>Bacillales</taxon>
        <taxon>Paenibacillaceae</taxon>
        <taxon>Paenibacillus</taxon>
    </lineage>
</organism>
<accession>A0ABM9CFM2</accession>
<proteinExistence type="predicted"/>
<protein>
    <submittedName>
        <fullName evidence="1">Uncharacterized protein</fullName>
    </submittedName>
</protein>
<evidence type="ECO:0000313" key="1">
    <source>
        <dbReference type="EMBL" id="CAH1211016.1"/>
    </source>
</evidence>
<comment type="caution">
    <text evidence="1">The sequence shown here is derived from an EMBL/GenBank/DDBJ whole genome shotgun (WGS) entry which is preliminary data.</text>
</comment>
<gene>
    <name evidence="1" type="ORF">PAECIP111891_03657</name>
</gene>
<name>A0ABM9CFM2_9BACL</name>
<reference evidence="1" key="1">
    <citation type="submission" date="2022-01" db="EMBL/GenBank/DDBJ databases">
        <authorList>
            <person name="Criscuolo A."/>
        </authorList>
    </citation>
    <scope>NUCLEOTIDE SEQUENCE</scope>
    <source>
        <strain evidence="1">CIP111891</strain>
    </source>
</reference>